<dbReference type="InterPro" id="IPR036953">
    <property type="entry name" value="GreA/GreB_C_sf"/>
</dbReference>
<reference evidence="10" key="1">
    <citation type="submission" date="2023-12" db="EMBL/GenBank/DDBJ databases">
        <title>Novel isolates from deep terrestrial aquifers shed light on the physiology and ecology of the class Limnochordia.</title>
        <authorList>
            <person name="Karnachuk O.V."/>
            <person name="Lukina A.P."/>
            <person name="Avakyan M.R."/>
            <person name="Kadnikov V."/>
            <person name="Begmatov S."/>
            <person name="Beletsky A.V."/>
            <person name="Mardanov A.V."/>
            <person name="Ravin N.V."/>
        </authorList>
    </citation>
    <scope>NUCLEOTIDE SEQUENCE [LARGE SCALE GENOMIC DNA]</scope>
    <source>
        <strain evidence="10">LN</strain>
    </source>
</reference>
<evidence type="ECO:0000259" key="7">
    <source>
        <dbReference type="Pfam" id="PF01272"/>
    </source>
</evidence>
<dbReference type="Gene3D" id="3.10.50.30">
    <property type="entry name" value="Transcription elongation factor, GreA/GreB, C-terminal domain"/>
    <property type="match status" value="1"/>
</dbReference>
<name>A0ABZ1BSH3_9FIRM</name>
<dbReference type="Gene3D" id="1.10.287.180">
    <property type="entry name" value="Transcription elongation factor, GreA/GreB, N-terminal domain"/>
    <property type="match status" value="1"/>
</dbReference>
<gene>
    <name evidence="5 9" type="primary">greA</name>
    <name evidence="9" type="ORF">VLY81_05195</name>
</gene>
<dbReference type="NCBIfam" id="TIGR01462">
    <property type="entry name" value="greA"/>
    <property type="match status" value="1"/>
</dbReference>
<accession>A0ABZ1BSH3</accession>
<dbReference type="NCBIfam" id="NF001263">
    <property type="entry name" value="PRK00226.1-4"/>
    <property type="match status" value="1"/>
</dbReference>
<dbReference type="PIRSF" id="PIRSF006092">
    <property type="entry name" value="GreA_GreB"/>
    <property type="match status" value="1"/>
</dbReference>
<dbReference type="SUPFAM" id="SSF46557">
    <property type="entry name" value="GreA transcript cleavage protein, N-terminal domain"/>
    <property type="match status" value="1"/>
</dbReference>
<comment type="similarity">
    <text evidence="5 6">Belongs to the GreA/GreB family.</text>
</comment>
<evidence type="ECO:0000256" key="6">
    <source>
        <dbReference type="RuleBase" id="RU000556"/>
    </source>
</evidence>
<evidence type="ECO:0000256" key="4">
    <source>
        <dbReference type="ARBA" id="ARBA00024916"/>
    </source>
</evidence>
<dbReference type="Pfam" id="PF03449">
    <property type="entry name" value="GreA_GreB_N"/>
    <property type="match status" value="1"/>
</dbReference>
<evidence type="ECO:0000259" key="8">
    <source>
        <dbReference type="Pfam" id="PF03449"/>
    </source>
</evidence>
<evidence type="ECO:0000256" key="1">
    <source>
        <dbReference type="ARBA" id="ARBA00023015"/>
    </source>
</evidence>
<dbReference type="InterPro" id="IPR036805">
    <property type="entry name" value="Tscrpt_elong_fac_GreA/B_N_sf"/>
</dbReference>
<keyword evidence="9" id="KW-0648">Protein biosynthesis</keyword>
<dbReference type="EMBL" id="CP141614">
    <property type="protein sequence ID" value="WRP15563.1"/>
    <property type="molecule type" value="Genomic_DNA"/>
</dbReference>
<evidence type="ECO:0000313" key="9">
    <source>
        <dbReference type="EMBL" id="WRP15563.1"/>
    </source>
</evidence>
<dbReference type="InterPro" id="IPR022691">
    <property type="entry name" value="Tscrpt_elong_fac_GreA/B_N"/>
</dbReference>
<feature type="domain" description="Transcription elongation factor GreA/GreB N-terminal" evidence="8">
    <location>
        <begin position="13"/>
        <end position="82"/>
    </location>
</feature>
<dbReference type="SUPFAM" id="SSF54534">
    <property type="entry name" value="FKBP-like"/>
    <property type="match status" value="1"/>
</dbReference>
<keyword evidence="10" id="KW-1185">Reference proteome</keyword>
<dbReference type="HAMAP" id="MF_00105">
    <property type="entry name" value="GreA_GreB"/>
    <property type="match status" value="1"/>
</dbReference>
<proteinExistence type="inferred from homology"/>
<keyword evidence="2 5" id="KW-0238">DNA-binding</keyword>
<dbReference type="Pfam" id="PF01272">
    <property type="entry name" value="GreA_GreB"/>
    <property type="match status" value="1"/>
</dbReference>
<organism evidence="9 10">
    <name type="scientific">Geochorda subterranea</name>
    <dbReference type="NCBI Taxonomy" id="3109564"/>
    <lineage>
        <taxon>Bacteria</taxon>
        <taxon>Bacillati</taxon>
        <taxon>Bacillota</taxon>
        <taxon>Limnochordia</taxon>
        <taxon>Limnochordales</taxon>
        <taxon>Geochordaceae</taxon>
        <taxon>Geochorda</taxon>
    </lineage>
</organism>
<keyword evidence="9" id="KW-0251">Elongation factor</keyword>
<evidence type="ECO:0000256" key="2">
    <source>
        <dbReference type="ARBA" id="ARBA00023125"/>
    </source>
</evidence>
<dbReference type="InterPro" id="IPR006359">
    <property type="entry name" value="Tscrpt_elong_fac_GreA"/>
</dbReference>
<evidence type="ECO:0000256" key="3">
    <source>
        <dbReference type="ARBA" id="ARBA00023163"/>
    </source>
</evidence>
<feature type="domain" description="Transcription elongation factor GreA/GreB C-terminal" evidence="7">
    <location>
        <begin position="97"/>
        <end position="167"/>
    </location>
</feature>
<dbReference type="InterPro" id="IPR001437">
    <property type="entry name" value="Tscrpt_elong_fac_GreA/B_C"/>
</dbReference>
<dbReference type="Proteomes" id="UP001333102">
    <property type="component" value="Chromosome"/>
</dbReference>
<evidence type="ECO:0000256" key="5">
    <source>
        <dbReference type="HAMAP-Rule" id="MF_00105"/>
    </source>
</evidence>
<dbReference type="InterPro" id="IPR023459">
    <property type="entry name" value="Tscrpt_elong_fac_GreA/B_fam"/>
</dbReference>
<dbReference type="PANTHER" id="PTHR30437">
    <property type="entry name" value="TRANSCRIPTION ELONGATION FACTOR GREA"/>
    <property type="match status" value="1"/>
</dbReference>
<sequence>MWRGARRLEEELILTPEGERRLREELDFLRTVKRKEVTERIRESLSFGDAWENPEYEAAKAEQAFVEGRIAELEQMLKSARIVRATGTGAAGADAGVRIGSRVRVRDLATGDEEAYTIVGAAEADPARHRISHRSPVAQALPGRRVGETVSVEVPAGTLRYRIEAIEEGEAE</sequence>
<protein>
    <recommendedName>
        <fullName evidence="5 6">Transcription elongation factor GreA</fullName>
    </recommendedName>
    <alternativeName>
        <fullName evidence="5">Transcript cleavage factor GreA</fullName>
    </alternativeName>
</protein>
<comment type="function">
    <text evidence="4 5 6">Necessary for efficient RNA polymerase transcription elongation past template-encoded arresting sites. The arresting sites in DNA have the property of trapping a certain fraction of elongating RNA polymerases that pass through, resulting in locked ternary complexes. Cleavage of the nascent transcript by cleavage factors such as GreA or GreB allows the resumption of elongation from the new 3'terminus. GreA releases sequences of 2 to 3 nucleotides.</text>
</comment>
<dbReference type="PANTHER" id="PTHR30437:SF4">
    <property type="entry name" value="TRANSCRIPTION ELONGATION FACTOR GREA"/>
    <property type="match status" value="1"/>
</dbReference>
<dbReference type="GO" id="GO:0003746">
    <property type="term" value="F:translation elongation factor activity"/>
    <property type="evidence" value="ECO:0007669"/>
    <property type="project" value="UniProtKB-KW"/>
</dbReference>
<evidence type="ECO:0000313" key="10">
    <source>
        <dbReference type="Proteomes" id="UP001333102"/>
    </source>
</evidence>
<dbReference type="InterPro" id="IPR028624">
    <property type="entry name" value="Tscrpt_elong_fac_GreA/B"/>
</dbReference>
<keyword evidence="1 5" id="KW-0805">Transcription regulation</keyword>
<dbReference type="RefSeq" id="WP_324669969.1">
    <property type="nucleotide sequence ID" value="NZ_CP141614.1"/>
</dbReference>
<keyword evidence="3 5" id="KW-0804">Transcription</keyword>